<dbReference type="Pfam" id="PF25583">
    <property type="entry name" value="WCX"/>
    <property type="match status" value="1"/>
</dbReference>
<accession>A0A511Z301</accession>
<evidence type="ECO:0000259" key="2">
    <source>
        <dbReference type="Pfam" id="PF25583"/>
    </source>
</evidence>
<sequence>MSEKTIQRDIDGIRHFLETSKTNQYLEYVRRSNVYKLEADSQDFLQSEEILAMTKILIESRAFPKEDMEQLLLKLIDLAPTEDKVLIRKLLLNEQHLYVDLQHKKSLFYIIWDLAKAVHLKRSVKMEYTKELAMEVGVRTIQPVGLIFSDYYFYLLAYSSNDDLDLPKIYRIDRITNYKVLDEQFKIPYRDRFQEGEFRKRIQFMHAGELMTIQFRYKGPSPQAVLDRLPTARVVKEESGSLIYEAEVFGRGVKMWLFSQGESVEVLKPLELREEMKRSVSTMLVSYVLEDYVRGD</sequence>
<dbReference type="EMBL" id="BJYL01000003">
    <property type="protein sequence ID" value="GEN81833.1"/>
    <property type="molecule type" value="Genomic_DNA"/>
</dbReference>
<dbReference type="Pfam" id="PF13280">
    <property type="entry name" value="WYL"/>
    <property type="match status" value="1"/>
</dbReference>
<dbReference type="InterPro" id="IPR051534">
    <property type="entry name" value="CBASS_pafABC_assoc_protein"/>
</dbReference>
<dbReference type="Proteomes" id="UP000321901">
    <property type="component" value="Unassembled WGS sequence"/>
</dbReference>
<dbReference type="InterPro" id="IPR057727">
    <property type="entry name" value="WCX_dom"/>
</dbReference>
<evidence type="ECO:0000313" key="4">
    <source>
        <dbReference type="Proteomes" id="UP000321901"/>
    </source>
</evidence>
<evidence type="ECO:0000259" key="1">
    <source>
        <dbReference type="Pfam" id="PF13280"/>
    </source>
</evidence>
<dbReference type="InterPro" id="IPR026881">
    <property type="entry name" value="WYL_dom"/>
</dbReference>
<name>A0A511Z301_9BACL</name>
<dbReference type="PANTHER" id="PTHR34580">
    <property type="match status" value="1"/>
</dbReference>
<organism evidence="3 4">
    <name type="scientific">Sporosarcina luteola</name>
    <dbReference type="NCBI Taxonomy" id="582850"/>
    <lineage>
        <taxon>Bacteria</taxon>
        <taxon>Bacillati</taxon>
        <taxon>Bacillota</taxon>
        <taxon>Bacilli</taxon>
        <taxon>Bacillales</taxon>
        <taxon>Caryophanaceae</taxon>
        <taxon>Sporosarcina</taxon>
    </lineage>
</organism>
<reference evidence="3 4" key="1">
    <citation type="submission" date="2019-07" db="EMBL/GenBank/DDBJ databases">
        <title>Whole genome shotgun sequence of Sporosarcina luteola NBRC 105378.</title>
        <authorList>
            <person name="Hosoyama A."/>
            <person name="Uohara A."/>
            <person name="Ohji S."/>
            <person name="Ichikawa N."/>
        </authorList>
    </citation>
    <scope>NUCLEOTIDE SEQUENCE [LARGE SCALE GENOMIC DNA]</scope>
    <source>
        <strain evidence="3 4">NBRC 105378</strain>
    </source>
</reference>
<gene>
    <name evidence="3" type="ORF">SLU01_01450</name>
</gene>
<keyword evidence="4" id="KW-1185">Reference proteome</keyword>
<proteinExistence type="predicted"/>
<evidence type="ECO:0000313" key="3">
    <source>
        <dbReference type="EMBL" id="GEN81833.1"/>
    </source>
</evidence>
<dbReference type="PANTHER" id="PTHR34580:SF1">
    <property type="entry name" value="PROTEIN PAFC"/>
    <property type="match status" value="1"/>
</dbReference>
<feature type="domain" description="WCX" evidence="2">
    <location>
        <begin position="224"/>
        <end position="284"/>
    </location>
</feature>
<dbReference type="PROSITE" id="PS52050">
    <property type="entry name" value="WYL"/>
    <property type="match status" value="1"/>
</dbReference>
<feature type="domain" description="WYL" evidence="1">
    <location>
        <begin position="113"/>
        <end position="180"/>
    </location>
</feature>
<protein>
    <submittedName>
        <fullName evidence="3">WYL domain-containing protein</fullName>
    </submittedName>
</protein>
<dbReference type="AlphaFoldDB" id="A0A511Z301"/>
<comment type="caution">
    <text evidence="3">The sequence shown here is derived from an EMBL/GenBank/DDBJ whole genome shotgun (WGS) entry which is preliminary data.</text>
</comment>